<keyword evidence="2" id="KW-1185">Reference proteome</keyword>
<comment type="caution">
    <text evidence="1">The sequence shown here is derived from an EMBL/GenBank/DDBJ whole genome shotgun (WGS) entry which is preliminary data.</text>
</comment>
<dbReference type="EMBL" id="BAABBW010000002">
    <property type="protein sequence ID" value="GAA4173896.1"/>
    <property type="molecule type" value="Genomic_DNA"/>
</dbReference>
<dbReference type="Proteomes" id="UP001501079">
    <property type="component" value="Unassembled WGS sequence"/>
</dbReference>
<proteinExistence type="predicted"/>
<evidence type="ECO:0000313" key="1">
    <source>
        <dbReference type="EMBL" id="GAA4173896.1"/>
    </source>
</evidence>
<gene>
    <name evidence="1" type="ORF">GCM10022287_16990</name>
</gene>
<organism evidence="1 2">
    <name type="scientific">Gryllotalpicola koreensis</name>
    <dbReference type="NCBI Taxonomy" id="993086"/>
    <lineage>
        <taxon>Bacteria</taxon>
        <taxon>Bacillati</taxon>
        <taxon>Actinomycetota</taxon>
        <taxon>Actinomycetes</taxon>
        <taxon>Micrococcales</taxon>
        <taxon>Microbacteriaceae</taxon>
        <taxon>Gryllotalpicola</taxon>
    </lineage>
</organism>
<reference evidence="2" key="1">
    <citation type="journal article" date="2019" name="Int. J. Syst. Evol. Microbiol.">
        <title>The Global Catalogue of Microorganisms (GCM) 10K type strain sequencing project: providing services to taxonomists for standard genome sequencing and annotation.</title>
        <authorList>
            <consortium name="The Broad Institute Genomics Platform"/>
            <consortium name="The Broad Institute Genome Sequencing Center for Infectious Disease"/>
            <person name="Wu L."/>
            <person name="Ma J."/>
        </authorList>
    </citation>
    <scope>NUCLEOTIDE SEQUENCE [LARGE SCALE GENOMIC DNA]</scope>
    <source>
        <strain evidence="2">JCM 17591</strain>
    </source>
</reference>
<protein>
    <submittedName>
        <fullName evidence="1">Uncharacterized protein</fullName>
    </submittedName>
</protein>
<name>A0ABP7ZZG8_9MICO</name>
<evidence type="ECO:0000313" key="2">
    <source>
        <dbReference type="Proteomes" id="UP001501079"/>
    </source>
</evidence>
<sequence>MGTDNADLEIAAMGAISSALSPLEPDEQARVLRWAADRFSVRDIKTGVASTPVFEDIAVAFPAEATNRAYNSIDELFESGVAKTNTQKALLAAYWFQIVQGGGTFQSFTLNAALKNMGQGIPNITDALGSAEAQKPALVMQTGKTGKARQARKTYKLTTAGVKAVEAMLANADVD</sequence>
<accession>A0ABP7ZZG8</accession>
<dbReference type="RefSeq" id="WP_344753304.1">
    <property type="nucleotide sequence ID" value="NZ_BAABBW010000002.1"/>
</dbReference>